<dbReference type="GO" id="GO:0008270">
    <property type="term" value="F:zinc ion binding"/>
    <property type="evidence" value="ECO:0007669"/>
    <property type="project" value="UniProtKB-KW"/>
</dbReference>
<protein>
    <recommendedName>
        <fullName evidence="8">Carbamoyltransferase</fullName>
        <ecNumber evidence="8">6.2.-.-</ecNumber>
    </recommendedName>
</protein>
<comment type="similarity">
    <text evidence="2 8">Belongs to the carbamoyltransferase HypF family.</text>
</comment>
<dbReference type="Pfam" id="PF22521">
    <property type="entry name" value="HypF_C_2"/>
    <property type="match status" value="1"/>
</dbReference>
<proteinExistence type="inferred from homology"/>
<dbReference type="OrthoDB" id="9808093at2"/>
<dbReference type="Gene3D" id="3.30.420.40">
    <property type="match status" value="1"/>
</dbReference>
<dbReference type="EMBL" id="SMFV01000001">
    <property type="protein sequence ID" value="TCK06599.1"/>
    <property type="molecule type" value="Genomic_DNA"/>
</dbReference>
<dbReference type="InterPro" id="IPR017945">
    <property type="entry name" value="DHBP_synth_RibB-like_a/b_dom"/>
</dbReference>
<comment type="catalytic activity">
    <reaction evidence="9">
        <text>an acyl phosphate + H2O = a carboxylate + phosphate + H(+)</text>
        <dbReference type="Rhea" id="RHEA:14965"/>
        <dbReference type="ChEBI" id="CHEBI:15377"/>
        <dbReference type="ChEBI" id="CHEBI:15378"/>
        <dbReference type="ChEBI" id="CHEBI:29067"/>
        <dbReference type="ChEBI" id="CHEBI:43474"/>
        <dbReference type="ChEBI" id="CHEBI:59918"/>
        <dbReference type="EC" id="3.6.1.7"/>
    </reaction>
</comment>
<dbReference type="Gene3D" id="3.90.870.50">
    <property type="match status" value="1"/>
</dbReference>
<dbReference type="SUPFAM" id="SSF55821">
    <property type="entry name" value="YrdC/RibB"/>
    <property type="match status" value="1"/>
</dbReference>
<feature type="active site" evidence="9">
    <location>
        <position position="37"/>
    </location>
</feature>
<dbReference type="Pfam" id="PF07503">
    <property type="entry name" value="zf-HYPF"/>
    <property type="match status" value="2"/>
</dbReference>
<dbReference type="SUPFAM" id="SSF54975">
    <property type="entry name" value="Acylphosphatase/BLUF domain-like"/>
    <property type="match status" value="1"/>
</dbReference>
<dbReference type="PANTHER" id="PTHR42959">
    <property type="entry name" value="CARBAMOYLTRANSFERASE"/>
    <property type="match status" value="1"/>
</dbReference>
<dbReference type="GO" id="GO:0003998">
    <property type="term" value="F:acylphosphatase activity"/>
    <property type="evidence" value="ECO:0007669"/>
    <property type="project" value="UniProtKB-EC"/>
</dbReference>
<dbReference type="InterPro" id="IPR017968">
    <property type="entry name" value="Acylphosphatase_CS"/>
</dbReference>
<keyword evidence="5" id="KW-0863">Zinc-finger</keyword>
<gene>
    <name evidence="12" type="ORF">CLV27_0402</name>
</gene>
<keyword evidence="12" id="KW-0808">Transferase</keyword>
<dbReference type="GO" id="GO:0003725">
    <property type="term" value="F:double-stranded RNA binding"/>
    <property type="evidence" value="ECO:0007669"/>
    <property type="project" value="InterPro"/>
</dbReference>
<comment type="catalytic activity">
    <reaction evidence="7">
        <text>C-terminal L-cysteinyl-[HypE protein] + carbamoyl phosphate + ATP + H2O = C-terminal S-carboxamide-L-cysteinyl-[HypE protein] + AMP + phosphate + diphosphate + H(+)</text>
        <dbReference type="Rhea" id="RHEA:55636"/>
        <dbReference type="Rhea" id="RHEA-COMP:14247"/>
        <dbReference type="Rhea" id="RHEA-COMP:14392"/>
        <dbReference type="ChEBI" id="CHEBI:15377"/>
        <dbReference type="ChEBI" id="CHEBI:15378"/>
        <dbReference type="ChEBI" id="CHEBI:30616"/>
        <dbReference type="ChEBI" id="CHEBI:33019"/>
        <dbReference type="ChEBI" id="CHEBI:43474"/>
        <dbReference type="ChEBI" id="CHEBI:58228"/>
        <dbReference type="ChEBI" id="CHEBI:76913"/>
        <dbReference type="ChEBI" id="CHEBI:139126"/>
        <dbReference type="ChEBI" id="CHEBI:456215"/>
    </reaction>
</comment>
<dbReference type="InterPro" id="IPR055128">
    <property type="entry name" value="HypF_C_2"/>
</dbReference>
<dbReference type="PROSITE" id="PS51160">
    <property type="entry name" value="ACYLPHOSPHATASE_3"/>
    <property type="match status" value="1"/>
</dbReference>
<evidence type="ECO:0000313" key="12">
    <source>
        <dbReference type="EMBL" id="TCK06599.1"/>
    </source>
</evidence>
<dbReference type="InterPro" id="IPR036046">
    <property type="entry name" value="Acylphosphatase-like_dom_sf"/>
</dbReference>
<feature type="active site" evidence="9">
    <location>
        <position position="19"/>
    </location>
</feature>
<dbReference type="PROSITE" id="PS51163">
    <property type="entry name" value="YRDC"/>
    <property type="match status" value="1"/>
</dbReference>
<dbReference type="InterPro" id="IPR006070">
    <property type="entry name" value="Sua5-like_dom"/>
</dbReference>
<dbReference type="UniPathway" id="UPA00335"/>
<dbReference type="InterPro" id="IPR051060">
    <property type="entry name" value="Carbamoyltrans_HypF-like"/>
</dbReference>
<dbReference type="Pfam" id="PF00708">
    <property type="entry name" value="Acylphosphatase"/>
    <property type="match status" value="1"/>
</dbReference>
<dbReference type="RefSeq" id="WP_132525289.1">
    <property type="nucleotide sequence ID" value="NZ_SMFV01000001.1"/>
</dbReference>
<dbReference type="Gene3D" id="3.30.420.360">
    <property type="match status" value="1"/>
</dbReference>
<dbReference type="PIRSF" id="PIRSF006256">
    <property type="entry name" value="CMPcnvr_hdrg_mat"/>
    <property type="match status" value="1"/>
</dbReference>
<dbReference type="AlphaFoldDB" id="A0A4R1GKM2"/>
<name>A0A4R1GKM2_9BACT</name>
<keyword evidence="13" id="KW-1185">Reference proteome</keyword>
<dbReference type="SUPFAM" id="SSF53067">
    <property type="entry name" value="Actin-like ATPase domain"/>
    <property type="match status" value="1"/>
</dbReference>
<feature type="domain" description="Acylphosphatase-like" evidence="10">
    <location>
        <begin position="4"/>
        <end position="90"/>
    </location>
</feature>
<dbReference type="Pfam" id="PF17788">
    <property type="entry name" value="HypF_C"/>
    <property type="match status" value="1"/>
</dbReference>
<dbReference type="InterPro" id="IPR001792">
    <property type="entry name" value="Acylphosphatase-like_dom"/>
</dbReference>
<sequence length="748" mass="84390">MKVRVKVFVTGLVQGVGFRPFVYRLAKELGLKGYVLNSELGVVIEAEGEKEELHTFLIRLQKEKPPIAKIFSLEYKFLEPVGYKDFEIRKSEKGGEVKVSVLPDLATCSECLKELFDPKDRRYRYPFINCTNCGPRFTIIEELPYDRPNTSMKEFKMCEKCLSEYEDPTDRRFHAQPNACPECGPTVSFFDEEKSLVAEGEEALRKVTEYLKSGKILAVKGLGGFHLICDATNEEAVKELRHRKRREEKPFAVMFPDIETVKRYAFVSPLEERALTSVEAPIVILDRKPDTDLAESVSPENSTVGAFLPYTPLHYIILRDFKRPIVATSANVTDEPIIKDNEGALSIIGSIADGALVHNRRIVRRCDDSVVRIVAGRQVPIRRSRGFVPLPVLLPFSLKRPVLALGVHMKNTVAVAKENKVYISQHVGDIDNPKAESFFEEVVSDMLNLFEVEPEVVVCDRHPLYYSTRFGKEKFSDKLVQVFHHHAHVISCMAENEVPLESKVIGVSFDGTGYGEDGTIWGGEFLVAGYTEFERKFHLKTFRLPGGDKAVKEPYRVAVFLLLESGIDPKKVLKVEPKRLLFIEQMVKKGINSPLTSSMGRLFDGVSAILGIREKVSYQAQAAILLEQRALKFNTEESYHFDLFDSEVDWRPVIEQLVKDKSSLSVEEIARKFHNTVVKMVVEVVERLRDETGLNAVALSGGVFQNRLLTEALYRTLTKRGFKVLLHQIVPPNDGGISLGQAVYGGLI</sequence>
<dbReference type="GO" id="GO:0051604">
    <property type="term" value="P:protein maturation"/>
    <property type="evidence" value="ECO:0007669"/>
    <property type="project" value="TreeGrafter"/>
</dbReference>
<dbReference type="InterPro" id="IPR043129">
    <property type="entry name" value="ATPase_NBD"/>
</dbReference>
<evidence type="ECO:0000259" key="11">
    <source>
        <dbReference type="PROSITE" id="PS51163"/>
    </source>
</evidence>
<evidence type="ECO:0000313" key="13">
    <source>
        <dbReference type="Proteomes" id="UP000295777"/>
    </source>
</evidence>
<comment type="caution">
    <text evidence="12">The sequence shown here is derived from an EMBL/GenBank/DDBJ whole genome shotgun (WGS) entry which is preliminary data.</text>
</comment>
<evidence type="ECO:0000256" key="5">
    <source>
        <dbReference type="ARBA" id="ARBA00022771"/>
    </source>
</evidence>
<evidence type="ECO:0000256" key="9">
    <source>
        <dbReference type="PROSITE-ProRule" id="PRU00520"/>
    </source>
</evidence>
<feature type="domain" description="YrdC-like" evidence="11">
    <location>
        <begin position="201"/>
        <end position="386"/>
    </location>
</feature>
<keyword evidence="6" id="KW-0862">Zinc</keyword>
<dbReference type="FunFam" id="3.30.420.40:FF:000124">
    <property type="entry name" value="Carbamoyltransferase HypF"/>
    <property type="match status" value="1"/>
</dbReference>
<dbReference type="GO" id="GO:0016874">
    <property type="term" value="F:ligase activity"/>
    <property type="evidence" value="ECO:0007669"/>
    <property type="project" value="UniProtKB-UniRule"/>
</dbReference>
<dbReference type="GO" id="GO:0016743">
    <property type="term" value="F:carboxyl- or carbamoyltransferase activity"/>
    <property type="evidence" value="ECO:0007669"/>
    <property type="project" value="UniProtKB-UniRule"/>
</dbReference>
<dbReference type="NCBIfam" id="TIGR00143">
    <property type="entry name" value="hypF"/>
    <property type="match status" value="1"/>
</dbReference>
<evidence type="ECO:0000256" key="8">
    <source>
        <dbReference type="PIRNR" id="PIRNR006256"/>
    </source>
</evidence>
<dbReference type="InterPro" id="IPR041440">
    <property type="entry name" value="HypF_C"/>
</dbReference>
<evidence type="ECO:0000256" key="3">
    <source>
        <dbReference type="ARBA" id="ARBA00022598"/>
    </source>
</evidence>
<reference evidence="12 13" key="1">
    <citation type="submission" date="2019-03" db="EMBL/GenBank/DDBJ databases">
        <title>Genomic Encyclopedia of Archaeal and Bacterial Type Strains, Phase II (KMG-II): from individual species to whole genera.</title>
        <authorList>
            <person name="Goeker M."/>
        </authorList>
    </citation>
    <scope>NUCLEOTIDE SEQUENCE [LARGE SCALE GENOMIC DNA]</scope>
    <source>
        <strain evidence="12 13">DSM 24425</strain>
    </source>
</reference>
<evidence type="ECO:0000256" key="2">
    <source>
        <dbReference type="ARBA" id="ARBA00008097"/>
    </source>
</evidence>
<dbReference type="PROSITE" id="PS00150">
    <property type="entry name" value="ACYLPHOSPHATASE_1"/>
    <property type="match status" value="1"/>
</dbReference>
<dbReference type="InterPro" id="IPR011125">
    <property type="entry name" value="Znf_HypF"/>
</dbReference>
<evidence type="ECO:0000256" key="1">
    <source>
        <dbReference type="ARBA" id="ARBA00004711"/>
    </source>
</evidence>
<evidence type="ECO:0000256" key="6">
    <source>
        <dbReference type="ARBA" id="ARBA00022833"/>
    </source>
</evidence>
<dbReference type="Pfam" id="PF01300">
    <property type="entry name" value="Sua5_yciO_yrdC"/>
    <property type="match status" value="1"/>
</dbReference>
<dbReference type="EC" id="6.2.-.-" evidence="8"/>
<keyword evidence="4" id="KW-0479">Metal-binding</keyword>
<evidence type="ECO:0000259" key="10">
    <source>
        <dbReference type="PROSITE" id="PS51160"/>
    </source>
</evidence>
<evidence type="ECO:0000256" key="7">
    <source>
        <dbReference type="ARBA" id="ARBA00048220"/>
    </source>
</evidence>
<organism evidence="12 13">
    <name type="scientific">Phorcysia thermohydrogeniphila</name>
    <dbReference type="NCBI Taxonomy" id="936138"/>
    <lineage>
        <taxon>Bacteria</taxon>
        <taxon>Pseudomonadati</taxon>
        <taxon>Aquificota</taxon>
        <taxon>Aquificia</taxon>
        <taxon>Desulfurobacteriales</taxon>
        <taxon>Desulfurobacteriaceae</taxon>
        <taxon>Phorcysia</taxon>
    </lineage>
</organism>
<dbReference type="PANTHER" id="PTHR42959:SF1">
    <property type="entry name" value="CARBAMOYLTRANSFERASE HYPF"/>
    <property type="match status" value="1"/>
</dbReference>
<evidence type="ECO:0000256" key="4">
    <source>
        <dbReference type="ARBA" id="ARBA00022723"/>
    </source>
</evidence>
<dbReference type="InterPro" id="IPR004421">
    <property type="entry name" value="Carbamoyltransferase_HypF"/>
</dbReference>
<keyword evidence="9" id="KW-0378">Hydrolase</keyword>
<dbReference type="Proteomes" id="UP000295777">
    <property type="component" value="Unassembled WGS sequence"/>
</dbReference>
<keyword evidence="3" id="KW-0436">Ligase</keyword>
<dbReference type="Gene3D" id="3.30.110.120">
    <property type="match status" value="1"/>
</dbReference>
<comment type="pathway">
    <text evidence="1">Protein modification; [NiFe] hydrogenase maturation.</text>
</comment>
<accession>A0A4R1GKM2</accession>